<proteinExistence type="inferred from homology"/>
<dbReference type="Gene3D" id="1.10.1740.10">
    <property type="match status" value="1"/>
</dbReference>
<dbReference type="OrthoDB" id="679904at2"/>
<keyword evidence="3" id="KW-0805">Transcription regulation</keyword>
<dbReference type="PRINTS" id="PR00038">
    <property type="entry name" value="HTHLUXR"/>
</dbReference>
<organism evidence="8 9">
    <name type="scientific">Dyadobacter jiangsuensis</name>
    <dbReference type="NCBI Taxonomy" id="1591085"/>
    <lineage>
        <taxon>Bacteria</taxon>
        <taxon>Pseudomonadati</taxon>
        <taxon>Bacteroidota</taxon>
        <taxon>Cytophagia</taxon>
        <taxon>Cytophagales</taxon>
        <taxon>Spirosomataceae</taxon>
        <taxon>Dyadobacter</taxon>
    </lineage>
</organism>
<keyword evidence="9" id="KW-1185">Reference proteome</keyword>
<dbReference type="GO" id="GO:0016987">
    <property type="term" value="F:sigma factor activity"/>
    <property type="evidence" value="ECO:0007669"/>
    <property type="project" value="UniProtKB-KW"/>
</dbReference>
<evidence type="ECO:0000256" key="4">
    <source>
        <dbReference type="ARBA" id="ARBA00023082"/>
    </source>
</evidence>
<dbReference type="NCBIfam" id="TIGR02985">
    <property type="entry name" value="Sig70_bacteroi1"/>
    <property type="match status" value="1"/>
</dbReference>
<dbReference type="Pfam" id="PF08281">
    <property type="entry name" value="Sigma70_r4_2"/>
    <property type="match status" value="1"/>
</dbReference>
<dbReference type="Proteomes" id="UP000241964">
    <property type="component" value="Unassembled WGS sequence"/>
</dbReference>
<dbReference type="InterPro" id="IPR016032">
    <property type="entry name" value="Sig_transdc_resp-reg_C-effctor"/>
</dbReference>
<dbReference type="PANTHER" id="PTHR43133:SF46">
    <property type="entry name" value="RNA POLYMERASE SIGMA-70 FACTOR ECF SUBFAMILY"/>
    <property type="match status" value="1"/>
</dbReference>
<evidence type="ECO:0000256" key="3">
    <source>
        <dbReference type="ARBA" id="ARBA00023015"/>
    </source>
</evidence>
<evidence type="ECO:0000256" key="6">
    <source>
        <dbReference type="ARBA" id="ARBA00024701"/>
    </source>
</evidence>
<dbReference type="InterPro" id="IPR013325">
    <property type="entry name" value="RNA_pol_sigma_r2"/>
</dbReference>
<dbReference type="GO" id="GO:0003677">
    <property type="term" value="F:DNA binding"/>
    <property type="evidence" value="ECO:0007669"/>
    <property type="project" value="InterPro"/>
</dbReference>
<dbReference type="NCBIfam" id="TIGR02937">
    <property type="entry name" value="sigma70-ECF"/>
    <property type="match status" value="1"/>
</dbReference>
<dbReference type="InterPro" id="IPR007627">
    <property type="entry name" value="RNA_pol_sigma70_r2"/>
</dbReference>
<evidence type="ECO:0000313" key="8">
    <source>
        <dbReference type="EMBL" id="PSL28076.1"/>
    </source>
</evidence>
<accession>A0A2P8G2A0</accession>
<dbReference type="AlphaFoldDB" id="A0A2P8G2A0"/>
<evidence type="ECO:0000256" key="5">
    <source>
        <dbReference type="ARBA" id="ARBA00023163"/>
    </source>
</evidence>
<comment type="function">
    <text evidence="6">Sigma factors are initiation factors that promote the attachment of RNA polymerase to specific initiation sites and are then released. Sigma-S contributes to the protection against external stress, thus playing a role in cellular fitness and survival.</text>
</comment>
<protein>
    <recommendedName>
        <fullName evidence="2">RNA polymerase sigma factor SigS</fullName>
    </recommendedName>
</protein>
<dbReference type="SUPFAM" id="SSF46894">
    <property type="entry name" value="C-terminal effector domain of the bipartite response regulators"/>
    <property type="match status" value="1"/>
</dbReference>
<comment type="caution">
    <text evidence="8">The sequence shown here is derived from an EMBL/GenBank/DDBJ whole genome shotgun (WGS) entry which is preliminary data.</text>
</comment>
<evidence type="ECO:0000256" key="2">
    <source>
        <dbReference type="ARBA" id="ARBA00021245"/>
    </source>
</evidence>
<reference evidence="8 9" key="1">
    <citation type="submission" date="2018-03" db="EMBL/GenBank/DDBJ databases">
        <title>Genomic Encyclopedia of Archaeal and Bacterial Type Strains, Phase II (KMG-II): from individual species to whole genera.</title>
        <authorList>
            <person name="Goeker M."/>
        </authorList>
    </citation>
    <scope>NUCLEOTIDE SEQUENCE [LARGE SCALE GENOMIC DNA]</scope>
    <source>
        <strain evidence="8 9">DSM 29057</strain>
    </source>
</reference>
<dbReference type="InterPro" id="IPR014327">
    <property type="entry name" value="RNA_pol_sigma70_bacteroid"/>
</dbReference>
<keyword evidence="5" id="KW-0804">Transcription</keyword>
<dbReference type="InterPro" id="IPR013249">
    <property type="entry name" value="RNA_pol_sigma70_r4_t2"/>
</dbReference>
<feature type="domain" description="HTH luxR-type" evidence="7">
    <location>
        <begin position="138"/>
        <end position="195"/>
    </location>
</feature>
<dbReference type="Gene3D" id="1.10.10.10">
    <property type="entry name" value="Winged helix-like DNA-binding domain superfamily/Winged helix DNA-binding domain"/>
    <property type="match status" value="1"/>
</dbReference>
<dbReference type="InterPro" id="IPR039425">
    <property type="entry name" value="RNA_pol_sigma-70-like"/>
</dbReference>
<keyword evidence="4" id="KW-0731">Sigma factor</keyword>
<dbReference type="PANTHER" id="PTHR43133">
    <property type="entry name" value="RNA POLYMERASE ECF-TYPE SIGMA FACTO"/>
    <property type="match status" value="1"/>
</dbReference>
<dbReference type="EMBL" id="PYAS01000007">
    <property type="protein sequence ID" value="PSL28076.1"/>
    <property type="molecule type" value="Genomic_DNA"/>
</dbReference>
<dbReference type="InterPro" id="IPR014284">
    <property type="entry name" value="RNA_pol_sigma-70_dom"/>
</dbReference>
<dbReference type="InterPro" id="IPR000792">
    <property type="entry name" value="Tscrpt_reg_LuxR_C"/>
</dbReference>
<gene>
    <name evidence="8" type="ORF">CLV60_107341</name>
</gene>
<sequence length="202" mass="23327">MHLMSKDYRDNDDLELWQLAKVSDDSLAFAELHRRYSSRLYALALRKTGSSEVSEDLVQDLFVHLWLQRTGITIEKAFNLYLFSALKNRIISHLRKQLVQHTVSLNDIDLETLSSQSANLVQEWLSLKEVQEIYSRELANLPEKSKQVFEMSRSGVPNKEIAQLLDLSEKTVEFHISKCLRVLRAKFGYVVSVLVWVLAGTM</sequence>
<dbReference type="SUPFAM" id="SSF88946">
    <property type="entry name" value="Sigma2 domain of RNA polymerase sigma factors"/>
    <property type="match status" value="1"/>
</dbReference>
<evidence type="ECO:0000313" key="9">
    <source>
        <dbReference type="Proteomes" id="UP000241964"/>
    </source>
</evidence>
<evidence type="ECO:0000259" key="7">
    <source>
        <dbReference type="SMART" id="SM00421"/>
    </source>
</evidence>
<comment type="similarity">
    <text evidence="1">Belongs to the sigma-70 factor family.</text>
</comment>
<dbReference type="InterPro" id="IPR036388">
    <property type="entry name" value="WH-like_DNA-bd_sf"/>
</dbReference>
<dbReference type="GO" id="GO:0006352">
    <property type="term" value="P:DNA-templated transcription initiation"/>
    <property type="evidence" value="ECO:0007669"/>
    <property type="project" value="InterPro"/>
</dbReference>
<dbReference type="Pfam" id="PF04542">
    <property type="entry name" value="Sigma70_r2"/>
    <property type="match status" value="1"/>
</dbReference>
<evidence type="ECO:0000256" key="1">
    <source>
        <dbReference type="ARBA" id="ARBA00007788"/>
    </source>
</evidence>
<name>A0A2P8G2A0_9BACT</name>
<dbReference type="SMART" id="SM00421">
    <property type="entry name" value="HTH_LUXR"/>
    <property type="match status" value="1"/>
</dbReference>